<keyword evidence="6" id="KW-0255">Endonuclease</keyword>
<evidence type="ECO:0000313" key="8">
    <source>
        <dbReference type="EnsemblMetazoa" id="PPA14100.1"/>
    </source>
</evidence>
<dbReference type="PANTHER" id="PTHR10642">
    <property type="entry name" value="RIBONUCLEASE H1"/>
    <property type="match status" value="1"/>
</dbReference>
<dbReference type="EnsemblMetazoa" id="PPA14100.1">
    <property type="protein sequence ID" value="PPA14100.1"/>
    <property type="gene ID" value="WBGene00103654"/>
</dbReference>
<sequence length="224" mass="24848">MASTTVSSLPPIICYTDGSCREVNGKGVASGIGIYFGPAHPLNTSKRLDGPRHESGVAEIIAVQIALTKIHKWSGFNNQSVIIRTDYMGIIDAMVNRNYGRFAEMYDDLRKSAEKFPSGVTFDHVVSHEGEEGNEEADRLARMAINLGVSIAKSRRGHSLIRSKSAHVKGRRSAIARRHGRMTDVRVVPSPVPNRRKVNKRKRAKANRIANESALRFMNNQKKN</sequence>
<accession>A0A8R1YE01</accession>
<dbReference type="Proteomes" id="UP000005239">
    <property type="component" value="Unassembled WGS sequence"/>
</dbReference>
<dbReference type="AlphaFoldDB" id="A0A2A6CQS6"/>
<dbReference type="GO" id="GO:0046872">
    <property type="term" value="F:metal ion binding"/>
    <property type="evidence" value="ECO:0007669"/>
    <property type="project" value="UniProtKB-KW"/>
</dbReference>
<evidence type="ECO:0000256" key="7">
    <source>
        <dbReference type="ARBA" id="ARBA00022801"/>
    </source>
</evidence>
<accession>A0A2A6CQS6</accession>
<evidence type="ECO:0000256" key="1">
    <source>
        <dbReference type="ARBA" id="ARBA00000077"/>
    </source>
</evidence>
<keyword evidence="4" id="KW-0540">Nuclease</keyword>
<reference evidence="9" key="1">
    <citation type="journal article" date="2008" name="Nat. Genet.">
        <title>The Pristionchus pacificus genome provides a unique perspective on nematode lifestyle and parasitism.</title>
        <authorList>
            <person name="Dieterich C."/>
            <person name="Clifton S.W."/>
            <person name="Schuster L.N."/>
            <person name="Chinwalla A."/>
            <person name="Delehaunty K."/>
            <person name="Dinkelacker I."/>
            <person name="Fulton L."/>
            <person name="Fulton R."/>
            <person name="Godfrey J."/>
            <person name="Minx P."/>
            <person name="Mitreva M."/>
            <person name="Roeseler W."/>
            <person name="Tian H."/>
            <person name="Witte H."/>
            <person name="Yang S.P."/>
            <person name="Wilson R.K."/>
            <person name="Sommer R.J."/>
        </authorList>
    </citation>
    <scope>NUCLEOTIDE SEQUENCE [LARGE SCALE GENOMIC DNA]</scope>
    <source>
        <strain evidence="9">PS312</strain>
    </source>
</reference>
<comment type="catalytic activity">
    <reaction evidence="1">
        <text>Endonucleolytic cleavage to 5'-phosphomonoester.</text>
        <dbReference type="EC" id="3.1.26.4"/>
    </reaction>
</comment>
<dbReference type="EC" id="3.1.26.4" evidence="3"/>
<dbReference type="Gene3D" id="3.30.420.10">
    <property type="entry name" value="Ribonuclease H-like superfamily/Ribonuclease H"/>
    <property type="match status" value="1"/>
</dbReference>
<dbReference type="GO" id="GO:0004523">
    <property type="term" value="F:RNA-DNA hybrid ribonuclease activity"/>
    <property type="evidence" value="ECO:0000318"/>
    <property type="project" value="GO_Central"/>
</dbReference>
<dbReference type="PROSITE" id="PS50879">
    <property type="entry name" value="RNASE_H_1"/>
    <property type="match status" value="1"/>
</dbReference>
<dbReference type="GO" id="GO:0043137">
    <property type="term" value="P:DNA replication, removal of RNA primer"/>
    <property type="evidence" value="ECO:0000318"/>
    <property type="project" value="GO_Central"/>
</dbReference>
<dbReference type="PANTHER" id="PTHR10642:SF26">
    <property type="entry name" value="RIBONUCLEASE H1"/>
    <property type="match status" value="1"/>
</dbReference>
<dbReference type="GO" id="GO:0003676">
    <property type="term" value="F:nucleic acid binding"/>
    <property type="evidence" value="ECO:0007669"/>
    <property type="project" value="InterPro"/>
</dbReference>
<dbReference type="SUPFAM" id="SSF53098">
    <property type="entry name" value="Ribonuclease H-like"/>
    <property type="match status" value="1"/>
</dbReference>
<dbReference type="InterPro" id="IPR002156">
    <property type="entry name" value="RNaseH_domain"/>
</dbReference>
<evidence type="ECO:0000256" key="3">
    <source>
        <dbReference type="ARBA" id="ARBA00012180"/>
    </source>
</evidence>
<keyword evidence="5" id="KW-0479">Metal-binding</keyword>
<organism evidence="8 9">
    <name type="scientific">Pristionchus pacificus</name>
    <name type="common">Parasitic nematode worm</name>
    <dbReference type="NCBI Taxonomy" id="54126"/>
    <lineage>
        <taxon>Eukaryota</taxon>
        <taxon>Metazoa</taxon>
        <taxon>Ecdysozoa</taxon>
        <taxon>Nematoda</taxon>
        <taxon>Chromadorea</taxon>
        <taxon>Rhabditida</taxon>
        <taxon>Rhabditina</taxon>
        <taxon>Diplogasteromorpha</taxon>
        <taxon>Diplogasteroidea</taxon>
        <taxon>Neodiplogasteridae</taxon>
        <taxon>Pristionchus</taxon>
    </lineage>
</organism>
<keyword evidence="9" id="KW-1185">Reference proteome</keyword>
<evidence type="ECO:0000256" key="2">
    <source>
        <dbReference type="ARBA" id="ARBA00005300"/>
    </source>
</evidence>
<reference evidence="8" key="2">
    <citation type="submission" date="2022-06" db="UniProtKB">
        <authorList>
            <consortium name="EnsemblMetazoa"/>
        </authorList>
    </citation>
    <scope>IDENTIFICATION</scope>
    <source>
        <strain evidence="8">PS312</strain>
    </source>
</reference>
<evidence type="ECO:0000256" key="6">
    <source>
        <dbReference type="ARBA" id="ARBA00022759"/>
    </source>
</evidence>
<dbReference type="InterPro" id="IPR050092">
    <property type="entry name" value="RNase_H"/>
</dbReference>
<dbReference type="FunFam" id="3.30.420.10:FF:000181">
    <property type="entry name" value="RNase H"/>
    <property type="match status" value="1"/>
</dbReference>
<dbReference type="InterPro" id="IPR036397">
    <property type="entry name" value="RNaseH_sf"/>
</dbReference>
<gene>
    <name evidence="8" type="primary">WBGene00103654</name>
</gene>
<protein>
    <recommendedName>
        <fullName evidence="3">ribonuclease H</fullName>
        <ecNumber evidence="3">3.1.26.4</ecNumber>
    </recommendedName>
</protein>
<evidence type="ECO:0000256" key="5">
    <source>
        <dbReference type="ARBA" id="ARBA00022723"/>
    </source>
</evidence>
<evidence type="ECO:0000313" key="9">
    <source>
        <dbReference type="Proteomes" id="UP000005239"/>
    </source>
</evidence>
<name>A0A2A6CQS6_PRIPA</name>
<proteinExistence type="inferred from homology"/>
<dbReference type="Pfam" id="PF00075">
    <property type="entry name" value="RNase_H"/>
    <property type="match status" value="1"/>
</dbReference>
<dbReference type="InterPro" id="IPR012337">
    <property type="entry name" value="RNaseH-like_sf"/>
</dbReference>
<comment type="similarity">
    <text evidence="2">Belongs to the RNase H family.</text>
</comment>
<keyword evidence="7" id="KW-0378">Hydrolase</keyword>
<evidence type="ECO:0000256" key="4">
    <source>
        <dbReference type="ARBA" id="ARBA00022722"/>
    </source>
</evidence>